<dbReference type="InterPro" id="IPR032774">
    <property type="entry name" value="WG_beta_rep"/>
</dbReference>
<name>A0A1I7IB26_9FLAO</name>
<dbReference type="RefSeq" id="WP_093026085.1">
    <property type="nucleotide sequence ID" value="NZ_FPBK01000014.1"/>
</dbReference>
<dbReference type="STRING" id="1224947.SAMN05216480_11457"/>
<evidence type="ECO:0000313" key="1">
    <source>
        <dbReference type="EMBL" id="SFU70173.1"/>
    </source>
</evidence>
<dbReference type="SUPFAM" id="SSF69360">
    <property type="entry name" value="Cell wall binding repeat"/>
    <property type="match status" value="1"/>
</dbReference>
<protein>
    <submittedName>
        <fullName evidence="1">WG containing repeat-containing protein</fullName>
    </submittedName>
</protein>
<dbReference type="Pfam" id="PF14903">
    <property type="entry name" value="WG_beta_rep"/>
    <property type="match status" value="2"/>
</dbReference>
<gene>
    <name evidence="1" type="ORF">SAMN05216480_11457</name>
</gene>
<reference evidence="1 2" key="1">
    <citation type="submission" date="2016-10" db="EMBL/GenBank/DDBJ databases">
        <authorList>
            <person name="de Groot N.N."/>
        </authorList>
    </citation>
    <scope>NUCLEOTIDE SEQUENCE [LARGE SCALE GENOMIC DNA]</scope>
    <source>
        <strain evidence="1 2">CGMCC 1.12333</strain>
    </source>
</reference>
<dbReference type="Proteomes" id="UP000199138">
    <property type="component" value="Unassembled WGS sequence"/>
</dbReference>
<proteinExistence type="predicted"/>
<dbReference type="PANTHER" id="PTHR37841">
    <property type="entry name" value="GLR2918 PROTEIN"/>
    <property type="match status" value="1"/>
</dbReference>
<sequence>MKTYILDLIPKIRKYSQQLDDTAILTGKHWVLLGEDGNKTVYIFRKINNQLLISKNGLIEKANWEHIGNGSIVVDVEGKSYLFKHGFIDDTVLALKLDGTKEYVLFIDEKVYEKFLNSLETVLTFLENNYLNKFEDESLKIRISNKEKKYPSITTNSKITNTEKKIKPGCSNDNDLKFTFKSSYPESEFKIYKQKGKWGYIDKEKNVVIDFIFEDAFPFSEGLAVVVMNQKKGFIDRNGNVIIDYQFDSATYFKNGIADVVVNKDKFQIDKLGNKTKVTNK</sequence>
<evidence type="ECO:0000313" key="2">
    <source>
        <dbReference type="Proteomes" id="UP000199138"/>
    </source>
</evidence>
<keyword evidence="2" id="KW-1185">Reference proteome</keyword>
<dbReference type="OrthoDB" id="1424919at2"/>
<dbReference type="EMBL" id="FPBK01000014">
    <property type="protein sequence ID" value="SFU70173.1"/>
    <property type="molecule type" value="Genomic_DNA"/>
</dbReference>
<accession>A0A1I7IB26</accession>
<dbReference type="AlphaFoldDB" id="A0A1I7IB26"/>
<dbReference type="PANTHER" id="PTHR37841:SF1">
    <property type="entry name" value="DUF3298 DOMAIN-CONTAINING PROTEIN"/>
    <property type="match status" value="1"/>
</dbReference>
<organism evidence="1 2">
    <name type="scientific">Pustulibacterium marinum</name>
    <dbReference type="NCBI Taxonomy" id="1224947"/>
    <lineage>
        <taxon>Bacteria</taxon>
        <taxon>Pseudomonadati</taxon>
        <taxon>Bacteroidota</taxon>
        <taxon>Flavobacteriia</taxon>
        <taxon>Flavobacteriales</taxon>
        <taxon>Flavobacteriaceae</taxon>
        <taxon>Pustulibacterium</taxon>
    </lineage>
</organism>